<protein>
    <submittedName>
        <fullName evidence="2">Helix-turn-helix domain-containing protein</fullName>
    </submittedName>
</protein>
<evidence type="ECO:0000313" key="2">
    <source>
        <dbReference type="EMBL" id="QJE97993.1"/>
    </source>
</evidence>
<sequence length="116" mass="12936">MENTAREAQMPNDSEILRRLASRVAQLEGCITQALAAADRFHEIADRMERRAGGLPPRYLNMRDAANYCGLCLRTIEGAVAKGEITSFMRGRRLVLRESLESWVEGKVAAITHAPH</sequence>
<dbReference type="Proteomes" id="UP000501812">
    <property type="component" value="Chromosome"/>
</dbReference>
<gene>
    <name evidence="2" type="ORF">HHL09_20105</name>
</gene>
<dbReference type="InterPro" id="IPR041657">
    <property type="entry name" value="HTH_17"/>
</dbReference>
<proteinExistence type="predicted"/>
<dbReference type="AlphaFoldDB" id="A0A858RPY6"/>
<name>A0A858RPY6_9BACT</name>
<evidence type="ECO:0000259" key="1">
    <source>
        <dbReference type="Pfam" id="PF12728"/>
    </source>
</evidence>
<dbReference type="RefSeq" id="WP_169456419.1">
    <property type="nucleotide sequence ID" value="NZ_CP051774.1"/>
</dbReference>
<dbReference type="EMBL" id="CP051774">
    <property type="protein sequence ID" value="QJE97993.1"/>
    <property type="molecule type" value="Genomic_DNA"/>
</dbReference>
<keyword evidence="3" id="KW-1185">Reference proteome</keyword>
<accession>A0A858RPY6</accession>
<evidence type="ECO:0000313" key="3">
    <source>
        <dbReference type="Proteomes" id="UP000501812"/>
    </source>
</evidence>
<dbReference type="KEGG" id="luo:HHL09_20105"/>
<organism evidence="2 3">
    <name type="scientific">Luteolibacter luteus</name>
    <dbReference type="NCBI Taxonomy" id="2728835"/>
    <lineage>
        <taxon>Bacteria</taxon>
        <taxon>Pseudomonadati</taxon>
        <taxon>Verrucomicrobiota</taxon>
        <taxon>Verrucomicrobiia</taxon>
        <taxon>Verrucomicrobiales</taxon>
        <taxon>Verrucomicrobiaceae</taxon>
        <taxon>Luteolibacter</taxon>
    </lineage>
</organism>
<reference evidence="2 3" key="1">
    <citation type="submission" date="2020-04" db="EMBL/GenBank/DDBJ databases">
        <title>Luteolibacter sp. G-1-1-1 isolated from soil.</title>
        <authorList>
            <person name="Dahal R.H."/>
        </authorList>
    </citation>
    <scope>NUCLEOTIDE SEQUENCE [LARGE SCALE GENOMIC DNA]</scope>
    <source>
        <strain evidence="2 3">G-1-1-1</strain>
    </source>
</reference>
<dbReference type="Pfam" id="PF12728">
    <property type="entry name" value="HTH_17"/>
    <property type="match status" value="1"/>
</dbReference>
<feature type="domain" description="Helix-turn-helix" evidence="1">
    <location>
        <begin position="59"/>
        <end position="106"/>
    </location>
</feature>